<organism evidence="5 6">
    <name type="scientific">Tetrabaena socialis</name>
    <dbReference type="NCBI Taxonomy" id="47790"/>
    <lineage>
        <taxon>Eukaryota</taxon>
        <taxon>Viridiplantae</taxon>
        <taxon>Chlorophyta</taxon>
        <taxon>core chlorophytes</taxon>
        <taxon>Chlorophyceae</taxon>
        <taxon>CS clade</taxon>
        <taxon>Chlamydomonadales</taxon>
        <taxon>Tetrabaenaceae</taxon>
        <taxon>Tetrabaena</taxon>
    </lineage>
</organism>
<dbReference type="GO" id="GO:0000151">
    <property type="term" value="C:ubiquitin ligase complex"/>
    <property type="evidence" value="ECO:0007669"/>
    <property type="project" value="TreeGrafter"/>
</dbReference>
<evidence type="ECO:0000259" key="4">
    <source>
        <dbReference type="PROSITE" id="PS50097"/>
    </source>
</evidence>
<feature type="domain" description="BTB" evidence="4">
    <location>
        <begin position="670"/>
        <end position="737"/>
    </location>
</feature>
<dbReference type="Pfam" id="PF00651">
    <property type="entry name" value="BTB"/>
    <property type="match status" value="3"/>
</dbReference>
<dbReference type="CDD" id="cd18186">
    <property type="entry name" value="BTB_POZ_ZBTB_KLHL-like"/>
    <property type="match status" value="3"/>
</dbReference>
<protein>
    <submittedName>
        <fullName evidence="5">Kelch-like protein 30</fullName>
    </submittedName>
</protein>
<dbReference type="SUPFAM" id="SSF54695">
    <property type="entry name" value="POZ domain"/>
    <property type="match status" value="3"/>
</dbReference>
<sequence>QGKGAAYLAQVSWHVKPSRAAGTSPLRPLDGRACLPVQSAGAAAVQPVHLALVVGARPFPAHRAILGARCEYLARLFSGGAAAVVLSNADPVAFEPLLSYMHGGGLCRHRRCSASCDGGPDVYFSSATRVWKLDGDNVVHLVAGSASAPAAAAQAAPVDGPGSTATFQRIHAMALGSAGALYLLDGGRLRVVRLPLAGSASAAALAVETVDLQVETGLGGLAYDRSTAALYLGTQTQLFKVQSTNLRALTSVTHAHDIDNLESLAVTSAGVLLVVTDDLRYQQGLFLTATIRYHQKVFNRKATVLPQGGVVLHGKYGPTLLTLLYWDKAITPSRAPGTSPLRPRPLDGRARLGAELSGLLGPQPCSPPDLTVVVGGSSFPAHRAILGARCEYFARLFSGGFSDSSSAAVVLPDADPAAYEPLLSYVYGGELRPAPQLLRPMAELAARLLLPEASSHLQQQILASTRPATVVGDMLWADQHALGELLAGLKAFYLRYEQHVVEQAPDSIAQLIASNPKLHVELYVAMTKRARLRGGSGGGAQKAIGGPQARFARIAGVAVAENGDLLVTEIGEQVSEFFGDWGSNVVLRTLAMPGCSEVSPVTWHDSGRGNISFLPRGGVVSASPDGLLLWPGSVKPSRAPGPSPLRPLHGRARLGADLSGLLGPQPCSPPDLVVVVGGSSFPAHRAILSARCEYFSRLFSGGFSDSSNSAFVLPDADPAAFEPLLSYVYGGELRTTPQLLRPVAALADRLLLPEASSHLQQQVLATTRPATVVGDMLWAEQRGLSELLVALKRSYVSMVELVADRAPESIEQLVACSPKLHRELHAEVVRHRHST</sequence>
<dbReference type="PANTHER" id="PTHR46231">
    <property type="entry name" value="ANKYRIN REPEAT AND BTB/POZ DOMAIN-CONTAINING PROTEIN 1"/>
    <property type="match status" value="1"/>
</dbReference>
<gene>
    <name evidence="5" type="ORF">TSOC_010819</name>
</gene>
<evidence type="ECO:0000256" key="3">
    <source>
        <dbReference type="ARBA" id="ARBA00023043"/>
    </source>
</evidence>
<dbReference type="InterPro" id="IPR011333">
    <property type="entry name" value="SKP1/BTB/POZ_sf"/>
</dbReference>
<feature type="domain" description="BTB" evidence="4">
    <location>
        <begin position="368"/>
        <end position="435"/>
    </location>
</feature>
<evidence type="ECO:0000256" key="1">
    <source>
        <dbReference type="ARBA" id="ARBA00004906"/>
    </source>
</evidence>
<dbReference type="Gene3D" id="3.30.710.10">
    <property type="entry name" value="Potassium Channel Kv1.1, Chain A"/>
    <property type="match status" value="3"/>
</dbReference>
<name>A0A2J7ZSB4_9CHLO</name>
<dbReference type="Gene3D" id="2.120.10.30">
    <property type="entry name" value="TolB, C-terminal domain"/>
    <property type="match status" value="1"/>
</dbReference>
<dbReference type="SUPFAM" id="SSF101898">
    <property type="entry name" value="NHL repeat"/>
    <property type="match status" value="1"/>
</dbReference>
<keyword evidence="6" id="KW-1185">Reference proteome</keyword>
<reference evidence="5 6" key="1">
    <citation type="journal article" date="2017" name="Mol. Biol. Evol.">
        <title>The 4-celled Tetrabaena socialis nuclear genome reveals the essential components for genetic control of cell number at the origin of multicellularity in the volvocine lineage.</title>
        <authorList>
            <person name="Featherston J."/>
            <person name="Arakaki Y."/>
            <person name="Hanschen E.R."/>
            <person name="Ferris P.J."/>
            <person name="Michod R.E."/>
            <person name="Olson B.J.S.C."/>
            <person name="Nozaki H."/>
            <person name="Durand P.M."/>
        </authorList>
    </citation>
    <scope>NUCLEOTIDE SEQUENCE [LARGE SCALE GENOMIC DNA]</scope>
    <source>
        <strain evidence="5 6">NIES-571</strain>
    </source>
</reference>
<feature type="non-terminal residue" evidence="5">
    <location>
        <position position="835"/>
    </location>
</feature>
<feature type="non-terminal residue" evidence="5">
    <location>
        <position position="1"/>
    </location>
</feature>
<dbReference type="Proteomes" id="UP000236333">
    <property type="component" value="Unassembled WGS sequence"/>
</dbReference>
<keyword evidence="2" id="KW-0677">Repeat</keyword>
<comment type="pathway">
    <text evidence="1">Protein modification; protein ubiquitination.</text>
</comment>
<evidence type="ECO:0000313" key="6">
    <source>
        <dbReference type="Proteomes" id="UP000236333"/>
    </source>
</evidence>
<keyword evidence="3" id="KW-0040">ANK repeat</keyword>
<dbReference type="InterPro" id="IPR044515">
    <property type="entry name" value="ABTB1"/>
</dbReference>
<evidence type="ECO:0000256" key="2">
    <source>
        <dbReference type="ARBA" id="ARBA00022737"/>
    </source>
</evidence>
<feature type="domain" description="BTB" evidence="4">
    <location>
        <begin position="48"/>
        <end position="110"/>
    </location>
</feature>
<accession>A0A2J7ZSB4</accession>
<dbReference type="AlphaFoldDB" id="A0A2J7ZSB4"/>
<dbReference type="PANTHER" id="PTHR46231:SF1">
    <property type="entry name" value="ANKYRIN REPEAT AND BTB_POZ DOMAIN-CONTAINING PROTEIN 1"/>
    <property type="match status" value="1"/>
</dbReference>
<dbReference type="PROSITE" id="PS50097">
    <property type="entry name" value="BTB"/>
    <property type="match status" value="3"/>
</dbReference>
<dbReference type="OrthoDB" id="537338at2759"/>
<dbReference type="InterPro" id="IPR011042">
    <property type="entry name" value="6-blade_b-propeller_TolB-like"/>
</dbReference>
<evidence type="ECO:0000313" key="5">
    <source>
        <dbReference type="EMBL" id="PNH03157.1"/>
    </source>
</evidence>
<dbReference type="InterPro" id="IPR000210">
    <property type="entry name" value="BTB/POZ_dom"/>
</dbReference>
<comment type="caution">
    <text evidence="5">The sequence shown here is derived from an EMBL/GenBank/DDBJ whole genome shotgun (WGS) entry which is preliminary data.</text>
</comment>
<proteinExistence type="predicted"/>
<dbReference type="GO" id="GO:0005737">
    <property type="term" value="C:cytoplasm"/>
    <property type="evidence" value="ECO:0007669"/>
    <property type="project" value="TreeGrafter"/>
</dbReference>
<dbReference type="SMART" id="SM00225">
    <property type="entry name" value="BTB"/>
    <property type="match status" value="3"/>
</dbReference>
<dbReference type="EMBL" id="PGGS01000540">
    <property type="protein sequence ID" value="PNH03157.1"/>
    <property type="molecule type" value="Genomic_DNA"/>
</dbReference>